<evidence type="ECO:0000313" key="1">
    <source>
        <dbReference type="EMBL" id="GFG50788.1"/>
    </source>
</evidence>
<sequence length="316" mass="35780">MVSEVRFDLLGHNENDLTAAFGFTLANCPPLLDALLMRLQPQPEWAHDASPHIALEKRDAEGRTDLEIQTPSALFICEAKRGWRLPSTAQLRRYVGRIHRRGGGALVTLSQASQALATANLPPAIDGVPVLHLPWTDVLSDIADVRPACRGQQRLWLDQLRNYLRGVIRMRSVADSWTYSVVLNNDRPPGSRLTYLEYVTEDLTYFHPYGVGGWPLEPPNFIAFRWDGAVRRIHRVIEADVIPTLRKRYPKMPSTELTMRPHAIYKLSPRPLPPLEPIPNGAPYRAARLWVLLDQLQTADTLADAHEWTRQLTQST</sequence>
<organism evidence="2 3">
    <name type="scientific">Mycolicibacterium agri</name>
    <name type="common">Mycobacterium agri</name>
    <dbReference type="NCBI Taxonomy" id="36811"/>
    <lineage>
        <taxon>Bacteria</taxon>
        <taxon>Bacillati</taxon>
        <taxon>Actinomycetota</taxon>
        <taxon>Actinomycetes</taxon>
        <taxon>Mycobacteriales</taxon>
        <taxon>Mycobacteriaceae</taxon>
        <taxon>Mycolicibacterium</taxon>
    </lineage>
</organism>
<gene>
    <name evidence="2" type="ORF">CQY20_24935</name>
    <name evidence="1" type="ORF">MAGR_22290</name>
</gene>
<name>A0A2A7MS99_MYCAG</name>
<reference evidence="1" key="3">
    <citation type="submission" date="2020-02" db="EMBL/GenBank/DDBJ databases">
        <authorList>
            <person name="Matsumoto Y."/>
            <person name="Motooka D."/>
            <person name="Nakamura S."/>
        </authorList>
    </citation>
    <scope>NUCLEOTIDE SEQUENCE</scope>
    <source>
        <strain evidence="1">JCM 6377</strain>
    </source>
</reference>
<dbReference type="OrthoDB" id="2958820at2"/>
<accession>A0A2A7MS99</accession>
<keyword evidence="3" id="KW-1185">Reference proteome</keyword>
<proteinExistence type="predicted"/>
<evidence type="ECO:0000313" key="2">
    <source>
        <dbReference type="EMBL" id="PEG34605.1"/>
    </source>
</evidence>
<dbReference type="EMBL" id="BLKS01000001">
    <property type="protein sequence ID" value="GFG50788.1"/>
    <property type="molecule type" value="Genomic_DNA"/>
</dbReference>
<dbReference type="EMBL" id="PDCP01000060">
    <property type="protein sequence ID" value="PEG34605.1"/>
    <property type="molecule type" value="Genomic_DNA"/>
</dbReference>
<evidence type="ECO:0000313" key="3">
    <source>
        <dbReference type="Proteomes" id="UP000220914"/>
    </source>
</evidence>
<comment type="caution">
    <text evidence="2">The sequence shown here is derived from an EMBL/GenBank/DDBJ whole genome shotgun (WGS) entry which is preliminary data.</text>
</comment>
<dbReference type="Proteomes" id="UP000465302">
    <property type="component" value="Unassembled WGS sequence"/>
</dbReference>
<evidence type="ECO:0000313" key="4">
    <source>
        <dbReference type="Proteomes" id="UP000465302"/>
    </source>
</evidence>
<protein>
    <submittedName>
        <fullName evidence="2">Uncharacterized protein</fullName>
    </submittedName>
</protein>
<dbReference type="RefSeq" id="WP_097942751.1">
    <property type="nucleotide sequence ID" value="NZ_BLKS01000001.1"/>
</dbReference>
<reference evidence="2 3" key="1">
    <citation type="submission" date="2017-10" db="EMBL/GenBank/DDBJ databases">
        <title>The new phylogeny of genus Mycobacterium.</title>
        <authorList>
            <person name="Tortoli E."/>
            <person name="Trovato A."/>
            <person name="Cirillo D.M."/>
        </authorList>
    </citation>
    <scope>NUCLEOTIDE SEQUENCE [LARGE SCALE GENOMIC DNA]</scope>
    <source>
        <strain evidence="2 3">CCUG37673</strain>
    </source>
</reference>
<dbReference type="Proteomes" id="UP000220914">
    <property type="component" value="Unassembled WGS sequence"/>
</dbReference>
<dbReference type="AlphaFoldDB" id="A0A2A7MS99"/>
<reference evidence="1 4" key="2">
    <citation type="journal article" date="2019" name="Emerg. Microbes Infect.">
        <title>Comprehensive subspecies identification of 175 nontuberculous mycobacteria species based on 7547 genomic profiles.</title>
        <authorList>
            <person name="Matsumoto Y."/>
            <person name="Kinjo T."/>
            <person name="Motooka D."/>
            <person name="Nabeya D."/>
            <person name="Jung N."/>
            <person name="Uechi K."/>
            <person name="Horii T."/>
            <person name="Iida T."/>
            <person name="Fujita J."/>
            <person name="Nakamura S."/>
        </authorList>
    </citation>
    <scope>NUCLEOTIDE SEQUENCE [LARGE SCALE GENOMIC DNA]</scope>
    <source>
        <strain evidence="1 4">JCM 6377</strain>
    </source>
</reference>